<dbReference type="GO" id="GO:0005198">
    <property type="term" value="F:structural molecule activity"/>
    <property type="evidence" value="ECO:0007669"/>
    <property type="project" value="UniProtKB-UniRule"/>
</dbReference>
<dbReference type="PRINTS" id="PR01005">
    <property type="entry name" value="FLGHOOKAP1"/>
</dbReference>
<dbReference type="PANTHER" id="PTHR30033">
    <property type="entry name" value="FLAGELLAR HOOK-ASSOCIATED PROTEIN 1"/>
    <property type="match status" value="1"/>
</dbReference>
<protein>
    <recommendedName>
        <fullName evidence="4 7">Flagellar hook-associated protein 1</fullName>
        <shortName evidence="7">HAP1</shortName>
    </recommendedName>
</protein>
<keyword evidence="5 7" id="KW-0964">Secreted</keyword>
<evidence type="ECO:0000256" key="5">
    <source>
        <dbReference type="ARBA" id="ARBA00022525"/>
    </source>
</evidence>
<dbReference type="EMBL" id="LGCI01000005">
    <property type="protein sequence ID" value="KOY82358.1"/>
    <property type="molecule type" value="Genomic_DNA"/>
</dbReference>
<evidence type="ECO:0000313" key="11">
    <source>
        <dbReference type="Proteomes" id="UP000037977"/>
    </source>
</evidence>
<comment type="subcellular location">
    <subcellularLocation>
        <location evidence="1 7">Bacterial flagellum</location>
    </subcellularLocation>
    <subcellularLocation>
        <location evidence="2 7">Secreted</location>
    </subcellularLocation>
</comment>
<evidence type="ECO:0000259" key="9">
    <source>
        <dbReference type="Pfam" id="PF22638"/>
    </source>
</evidence>
<keyword evidence="6 7" id="KW-0975">Bacterial flagellum</keyword>
<dbReference type="Pfam" id="PF06429">
    <property type="entry name" value="Flg_bbr_C"/>
    <property type="match status" value="1"/>
</dbReference>
<dbReference type="AlphaFoldDB" id="A0A0M9DIX4"/>
<dbReference type="OrthoDB" id="9802553at2"/>
<evidence type="ECO:0000256" key="3">
    <source>
        <dbReference type="ARBA" id="ARBA00009677"/>
    </source>
</evidence>
<proteinExistence type="inferred from homology"/>
<dbReference type="PATRIC" id="fig|33935.3.peg.38"/>
<keyword evidence="10" id="KW-0282">Flagellum</keyword>
<dbReference type="Pfam" id="PF22638">
    <property type="entry name" value="FlgK_D1"/>
    <property type="match status" value="1"/>
</dbReference>
<dbReference type="STRING" id="33935.ADM90_03160"/>
<comment type="caution">
    <text evidence="10">The sequence shown here is derived from an EMBL/GenBank/DDBJ whole genome shotgun (WGS) entry which is preliminary data.</text>
</comment>
<evidence type="ECO:0000256" key="2">
    <source>
        <dbReference type="ARBA" id="ARBA00004613"/>
    </source>
</evidence>
<evidence type="ECO:0000256" key="6">
    <source>
        <dbReference type="ARBA" id="ARBA00023143"/>
    </source>
</evidence>
<feature type="domain" description="Flagellar basal-body/hook protein C-terminal" evidence="8">
    <location>
        <begin position="470"/>
        <end position="509"/>
    </location>
</feature>
<gene>
    <name evidence="7 10" type="primary">flgK</name>
    <name evidence="10" type="ORF">ADM90_03160</name>
</gene>
<dbReference type="PANTHER" id="PTHR30033:SF1">
    <property type="entry name" value="FLAGELLAR HOOK-ASSOCIATED PROTEIN 1"/>
    <property type="match status" value="1"/>
</dbReference>
<name>A0A0M9DIX4_9BACI</name>
<dbReference type="Proteomes" id="UP000037977">
    <property type="component" value="Unassembled WGS sequence"/>
</dbReference>
<dbReference type="SUPFAM" id="SSF64518">
    <property type="entry name" value="Phase 1 flagellin"/>
    <property type="match status" value="1"/>
</dbReference>
<keyword evidence="10" id="KW-0966">Cell projection</keyword>
<dbReference type="GO" id="GO:0005576">
    <property type="term" value="C:extracellular region"/>
    <property type="evidence" value="ECO:0007669"/>
    <property type="project" value="UniProtKB-SubCell"/>
</dbReference>
<keyword evidence="11" id="KW-1185">Reference proteome</keyword>
<dbReference type="NCBIfam" id="TIGR02492">
    <property type="entry name" value="flgK_ends"/>
    <property type="match status" value="1"/>
</dbReference>
<reference evidence="10 11" key="1">
    <citation type="submission" date="2015-07" db="EMBL/GenBank/DDBJ databases">
        <title>Genome sequencing project for genomic taxonomy and phylogenomics of Bacillus-like bacteria.</title>
        <authorList>
            <person name="Liu B."/>
            <person name="Wang J."/>
            <person name="Zhu Y."/>
            <person name="Liu G."/>
            <person name="Chen Q."/>
            <person name="Chen Z."/>
            <person name="Che J."/>
            <person name="Ge C."/>
            <person name="Shi H."/>
            <person name="Pan Z."/>
            <person name="Liu X."/>
        </authorList>
    </citation>
    <scope>NUCLEOTIDE SEQUENCE [LARGE SCALE GENOMIC DNA]</scope>
    <source>
        <strain evidence="10 11">DSM 54</strain>
    </source>
</reference>
<dbReference type="GO" id="GO:0009424">
    <property type="term" value="C:bacterial-type flagellum hook"/>
    <property type="evidence" value="ECO:0007669"/>
    <property type="project" value="UniProtKB-UniRule"/>
</dbReference>
<evidence type="ECO:0000313" key="10">
    <source>
        <dbReference type="EMBL" id="KOY82358.1"/>
    </source>
</evidence>
<evidence type="ECO:0000256" key="4">
    <source>
        <dbReference type="ARBA" id="ARBA00016244"/>
    </source>
</evidence>
<sequence length="516" mass="56862">MRSTFMGLETNKRGLFTQQTALYTTGHNISNANTLGYSRQRVNMQATPGFPRPGLNQPNYPGHLGTGVEAGSIQRIRDEFIDRQYRQETNRLGYWESTVKSISQMEDVMDEPSKYGINQAFTDFWKSMEDITKDPQLSAARQVLIANGRTLADSFNYMDQQLKKIQGNIGNEIKVTTDNVNSLLKQIAQINKQIEMVEPSGYVPNDLYDVRDVLVDELNKQLPVSILREKTGGLAKDVAEGTMTITYVPTDGSAPITLVKGKEYAALAVMDRNGLRVDGEEDDPATGSFAEFQEFRVSAIGDPPADPTTGSFTINYAQLHKEGGGLRALIEAYGHDTGQGLYPEMLANLDTLANEFITTFNTIHRAGFGLNDTLGNRDFFSGTTARDFRVVITDPEDVAVSDTAGESGNNKNMLELAALQSKANAILGQATFQNYYRGITGNLAVRGKEADTNVKNSQALHLQIANNRASMSSVHLDEEMTNMITFQQAYNANARMITVVDETLDRIINGMGRVGL</sequence>
<dbReference type="InterPro" id="IPR053927">
    <property type="entry name" value="FlgK_helical"/>
</dbReference>
<dbReference type="InterPro" id="IPR010930">
    <property type="entry name" value="Flg_bb/hook_C_dom"/>
</dbReference>
<accession>A0A0M9DIX4</accession>
<dbReference type="RefSeq" id="WP_053993611.1">
    <property type="nucleotide sequence ID" value="NZ_CP065643.1"/>
</dbReference>
<evidence type="ECO:0000256" key="7">
    <source>
        <dbReference type="RuleBase" id="RU362065"/>
    </source>
</evidence>
<organism evidence="10 11">
    <name type="scientific">Lysinibacillus macroides</name>
    <dbReference type="NCBI Taxonomy" id="33935"/>
    <lineage>
        <taxon>Bacteria</taxon>
        <taxon>Bacillati</taxon>
        <taxon>Bacillota</taxon>
        <taxon>Bacilli</taxon>
        <taxon>Bacillales</taxon>
        <taxon>Bacillaceae</taxon>
        <taxon>Lysinibacillus</taxon>
    </lineage>
</organism>
<comment type="similarity">
    <text evidence="3 7">Belongs to the flagella basal body rod proteins family.</text>
</comment>
<feature type="domain" description="Flagellar hook-associated protein FlgK helical" evidence="9">
    <location>
        <begin position="102"/>
        <end position="380"/>
    </location>
</feature>
<dbReference type="GO" id="GO:0044780">
    <property type="term" value="P:bacterial-type flagellum assembly"/>
    <property type="evidence" value="ECO:0007669"/>
    <property type="project" value="InterPro"/>
</dbReference>
<evidence type="ECO:0000259" key="8">
    <source>
        <dbReference type="Pfam" id="PF06429"/>
    </source>
</evidence>
<dbReference type="InterPro" id="IPR002371">
    <property type="entry name" value="FlgK"/>
</dbReference>
<keyword evidence="10" id="KW-0969">Cilium</keyword>
<evidence type="ECO:0000256" key="1">
    <source>
        <dbReference type="ARBA" id="ARBA00004365"/>
    </source>
</evidence>